<dbReference type="Proteomes" id="UP001354989">
    <property type="component" value="Chromosome"/>
</dbReference>
<sequence length="230" mass="25570">MEEMESLREQMTSKDTQGLLNQCKDSITSSITSQFGLASMIISNQDGGNVTTIHNANQKTAQHKRGIYAKKEDKYKRDLYDRGKNSEGKSFAGGGKNSVGAEFTRKQLDSHDNLTDAYTGKTIKGAESSPDHIKSLSQFHKDGGFMLSDEQKADFATDKGNLACTDRGVNKSMSDLDKDEWANKKSSNREITNEEHFDINRNSLNDAIDRGEQTAKNHLPSVMSSLYCRI</sequence>
<keyword evidence="2" id="KW-1185">Reference proteome</keyword>
<proteinExistence type="predicted"/>
<reference evidence="1 2" key="1">
    <citation type="submission" date="2021-12" db="EMBL/GenBank/DDBJ databases">
        <title>Genome sequencing of bacteria with rrn-lacking chromosome and rrn-plasmid.</title>
        <authorList>
            <person name="Anda M."/>
            <person name="Iwasaki W."/>
        </authorList>
    </citation>
    <scope>NUCLEOTIDE SEQUENCE [LARGE SCALE GENOMIC DNA]</scope>
    <source>
        <strain evidence="1 2">NBRC 101262</strain>
    </source>
</reference>
<name>A0ABM7VA65_9BACT</name>
<organism evidence="1 2">
    <name type="scientific">Persicobacter psychrovividus</name>
    <dbReference type="NCBI Taxonomy" id="387638"/>
    <lineage>
        <taxon>Bacteria</taxon>
        <taxon>Pseudomonadati</taxon>
        <taxon>Bacteroidota</taxon>
        <taxon>Cytophagia</taxon>
        <taxon>Cytophagales</taxon>
        <taxon>Persicobacteraceae</taxon>
        <taxon>Persicobacter</taxon>
    </lineage>
</organism>
<dbReference type="EMBL" id="AP025292">
    <property type="protein sequence ID" value="BDC97810.1"/>
    <property type="molecule type" value="Genomic_DNA"/>
</dbReference>
<dbReference type="RefSeq" id="WP_338397366.1">
    <property type="nucleotide sequence ID" value="NZ_AP025292.1"/>
</dbReference>
<protein>
    <submittedName>
        <fullName evidence="1">Uncharacterized protein</fullName>
    </submittedName>
</protein>
<accession>A0ABM7VA65</accession>
<gene>
    <name evidence="1" type="ORF">PEPS_00910</name>
</gene>
<evidence type="ECO:0000313" key="1">
    <source>
        <dbReference type="EMBL" id="BDC97810.1"/>
    </source>
</evidence>
<evidence type="ECO:0000313" key="2">
    <source>
        <dbReference type="Proteomes" id="UP001354989"/>
    </source>
</evidence>